<dbReference type="Proteomes" id="UP000070544">
    <property type="component" value="Unassembled WGS sequence"/>
</dbReference>
<feature type="chain" id="PRO_5007296499" evidence="1">
    <location>
        <begin position="27"/>
        <end position="410"/>
    </location>
</feature>
<dbReference type="InterPro" id="IPR021047">
    <property type="entry name" value="Mannosyltransferase_CMT1"/>
</dbReference>
<accession>A0A139AYK3</accession>
<feature type="signal peptide" evidence="1">
    <location>
        <begin position="1"/>
        <end position="26"/>
    </location>
</feature>
<dbReference type="EMBL" id="KQ965732">
    <property type="protein sequence ID" value="KXS21828.1"/>
    <property type="molecule type" value="Genomic_DNA"/>
</dbReference>
<name>A0A139AYK3_GONPJ</name>
<organism evidence="2 3">
    <name type="scientific">Gonapodya prolifera (strain JEL478)</name>
    <name type="common">Monoblepharis prolifera</name>
    <dbReference type="NCBI Taxonomy" id="1344416"/>
    <lineage>
        <taxon>Eukaryota</taxon>
        <taxon>Fungi</taxon>
        <taxon>Fungi incertae sedis</taxon>
        <taxon>Chytridiomycota</taxon>
        <taxon>Chytridiomycota incertae sedis</taxon>
        <taxon>Monoblepharidomycetes</taxon>
        <taxon>Monoblepharidales</taxon>
        <taxon>Gonapodyaceae</taxon>
        <taxon>Gonapodya</taxon>
    </lineage>
</organism>
<keyword evidence="1" id="KW-0732">Signal</keyword>
<keyword evidence="2" id="KW-0808">Transferase</keyword>
<gene>
    <name evidence="2" type="ORF">M427DRAFT_107206</name>
</gene>
<dbReference type="OMA" id="YIASMHW"/>
<protein>
    <submittedName>
        <fullName evidence="2">Glycosyltransferase family 69 protein</fullName>
    </submittedName>
</protein>
<dbReference type="OrthoDB" id="262547at2759"/>
<sequence>MFYRRPRRLPLPLLLTALCFICLDAAFQIVTRPVTRHRVRPTFPELQGNFSVYVAAALRNAETIQRDAWNDAVIGLADYLGPHRLHVSIVEGGSEDGTKESLQYLAKQLEKRRVGHSLYFGESSMEYLASVNDRPERGRRPPGWIWNERMRRFEKRRIPHLADVRNKAMEPLQMMAMEGKRFDRVLWLNDVAFDVEDFVTLLNTRSGRYAAACAIDFEDVPSYYDSFATRDDLGFETASTYWPWFLSPTSRAAAISLEPVPVTSCWSGMVAFDAAPFYGPAPLSFRGVEDTLADFHLEASECCLVHTDNPLSRKRGVWLNPNVRVGYSLPVYKEVRRKRFPSAWHSVVGAWSNRLWRWYSALLHRVERWAVSRLVRKWAAQRPSGERIESGVDCIINDVQVLWDGAWRHI</sequence>
<dbReference type="PANTHER" id="PTHR34144">
    <property type="entry name" value="CHROMOSOME 8, WHOLE GENOME SHOTGUN SEQUENCE"/>
    <property type="match status" value="1"/>
</dbReference>
<evidence type="ECO:0000313" key="2">
    <source>
        <dbReference type="EMBL" id="KXS21828.1"/>
    </source>
</evidence>
<evidence type="ECO:0000313" key="3">
    <source>
        <dbReference type="Proteomes" id="UP000070544"/>
    </source>
</evidence>
<dbReference type="GO" id="GO:0016740">
    <property type="term" value="F:transferase activity"/>
    <property type="evidence" value="ECO:0007669"/>
    <property type="project" value="UniProtKB-KW"/>
</dbReference>
<dbReference type="Pfam" id="PF11735">
    <property type="entry name" value="CAP59_mtransfer"/>
    <property type="match status" value="1"/>
</dbReference>
<proteinExistence type="predicted"/>
<dbReference type="AlphaFoldDB" id="A0A139AYK3"/>
<dbReference type="STRING" id="1344416.A0A139AYK3"/>
<evidence type="ECO:0000256" key="1">
    <source>
        <dbReference type="SAM" id="SignalP"/>
    </source>
</evidence>
<keyword evidence="3" id="KW-1185">Reference proteome</keyword>
<reference evidence="2 3" key="1">
    <citation type="journal article" date="2015" name="Genome Biol. Evol.">
        <title>Phylogenomic analyses indicate that early fungi evolved digesting cell walls of algal ancestors of land plants.</title>
        <authorList>
            <person name="Chang Y."/>
            <person name="Wang S."/>
            <person name="Sekimoto S."/>
            <person name="Aerts A.L."/>
            <person name="Choi C."/>
            <person name="Clum A."/>
            <person name="LaButti K.M."/>
            <person name="Lindquist E.A."/>
            <person name="Yee Ngan C."/>
            <person name="Ohm R.A."/>
            <person name="Salamov A.A."/>
            <person name="Grigoriev I.V."/>
            <person name="Spatafora J.W."/>
            <person name="Berbee M.L."/>
        </authorList>
    </citation>
    <scope>NUCLEOTIDE SEQUENCE [LARGE SCALE GENOMIC DNA]</scope>
    <source>
        <strain evidence="2 3">JEL478</strain>
    </source>
</reference>
<dbReference type="PANTHER" id="PTHR34144:SF7">
    <property type="entry name" value="EXPORT PROTEIN (CAP59), PUTATIVE (AFU_ORTHOLOGUE AFUA_7G05020)-RELATED"/>
    <property type="match status" value="1"/>
</dbReference>